<gene>
    <name evidence="1" type="ORF">CINCED_3A019931</name>
</gene>
<name>A0A5E4MR30_9HEMI</name>
<dbReference type="AlphaFoldDB" id="A0A5E4MR30"/>
<keyword evidence="2" id="KW-1185">Reference proteome</keyword>
<proteinExistence type="predicted"/>
<evidence type="ECO:0000313" key="1">
    <source>
        <dbReference type="EMBL" id="VVC34679.1"/>
    </source>
</evidence>
<evidence type="ECO:0000313" key="2">
    <source>
        <dbReference type="Proteomes" id="UP000325440"/>
    </source>
</evidence>
<accession>A0A5E4MR30</accession>
<protein>
    <submittedName>
        <fullName evidence="1">Uncharacterized protein</fullName>
    </submittedName>
</protein>
<dbReference type="OrthoDB" id="6147983at2759"/>
<sequence length="121" mass="14096">MTSNVKDNCNEHDERCESEQYLYDAAIVDDNTSQEDDKVSTECEEPLNEAVFKMLKILKTQFRTATEKVAEPMIEFLKSRTTKPASIKDSLEILFFKSLILNYKNSMKKINVASNEMYYQF</sequence>
<dbReference type="Proteomes" id="UP000325440">
    <property type="component" value="Unassembled WGS sequence"/>
</dbReference>
<dbReference type="EMBL" id="CABPRJ010001007">
    <property type="protein sequence ID" value="VVC34679.1"/>
    <property type="molecule type" value="Genomic_DNA"/>
</dbReference>
<reference evidence="1 2" key="1">
    <citation type="submission" date="2019-08" db="EMBL/GenBank/DDBJ databases">
        <authorList>
            <person name="Alioto T."/>
            <person name="Alioto T."/>
            <person name="Gomez Garrido J."/>
        </authorList>
    </citation>
    <scope>NUCLEOTIDE SEQUENCE [LARGE SCALE GENOMIC DNA]</scope>
</reference>
<organism evidence="1 2">
    <name type="scientific">Cinara cedri</name>
    <dbReference type="NCBI Taxonomy" id="506608"/>
    <lineage>
        <taxon>Eukaryota</taxon>
        <taxon>Metazoa</taxon>
        <taxon>Ecdysozoa</taxon>
        <taxon>Arthropoda</taxon>
        <taxon>Hexapoda</taxon>
        <taxon>Insecta</taxon>
        <taxon>Pterygota</taxon>
        <taxon>Neoptera</taxon>
        <taxon>Paraneoptera</taxon>
        <taxon>Hemiptera</taxon>
        <taxon>Sternorrhyncha</taxon>
        <taxon>Aphidomorpha</taxon>
        <taxon>Aphidoidea</taxon>
        <taxon>Aphididae</taxon>
        <taxon>Lachninae</taxon>
        <taxon>Cinara</taxon>
    </lineage>
</organism>